<evidence type="ECO:0000313" key="6">
    <source>
        <dbReference type="Proteomes" id="UP001302274"/>
    </source>
</evidence>
<protein>
    <submittedName>
        <fullName evidence="5">Class I SAM-dependent methyltransferase</fullName>
        <ecNumber evidence="5">2.1.-.-</ecNumber>
    </submittedName>
</protein>
<keyword evidence="3" id="KW-0408">Iron</keyword>
<dbReference type="SUPFAM" id="SSF53335">
    <property type="entry name" value="S-adenosyl-L-methionine-dependent methyltransferases"/>
    <property type="match status" value="1"/>
</dbReference>
<keyword evidence="4" id="KW-0411">Iron-sulfur</keyword>
<keyword evidence="6" id="KW-1185">Reference proteome</keyword>
<dbReference type="EC" id="2.1.-.-" evidence="5"/>
<keyword evidence="5" id="KW-0489">Methyltransferase</keyword>
<dbReference type="InterPro" id="IPR015324">
    <property type="entry name" value="Ribosomal_Rsm22-like"/>
</dbReference>
<sequence>MSTLILEKDNLSLDENLEGAFGPFFLSIDDIRPHLLNPDLGENDLVRLIQEMSMKFTKRRDQIGDYVLDDDHVSAYTALYLTTNIPKLHFLFSKLSPETLADISARTFIDIGCGPGTFSLGISLLNEAPPKEIICVDSSRTMLNQAEKMIKGFFSKANVQTHLKYRETNRESVLFYGHSINEMGIDRVQDQIMTIDPEYVIWIEPGTSELFSDLKRLRTTVLDAYDVLYPCPSNAGCPNSWCHQVLRTSHDPSVERLSQLVSLDRKILPMTAHVYKRKSNRAPSNEATIIRYITETKFSFEYEVCMFENDKNKNVVVEIQKKQLDKKLEKKFKNLNVGEKLNFTVEKIVGDKYRVKLNSVT</sequence>
<gene>
    <name evidence="5" type="ORF">SHI21_06990</name>
</gene>
<evidence type="ECO:0000313" key="5">
    <source>
        <dbReference type="EMBL" id="MEA9355938.1"/>
    </source>
</evidence>
<organism evidence="5 6">
    <name type="scientific">Bacteriovorax antarcticus</name>
    <dbReference type="NCBI Taxonomy" id="3088717"/>
    <lineage>
        <taxon>Bacteria</taxon>
        <taxon>Pseudomonadati</taxon>
        <taxon>Bdellovibrionota</taxon>
        <taxon>Bacteriovoracia</taxon>
        <taxon>Bacteriovoracales</taxon>
        <taxon>Bacteriovoracaceae</taxon>
        <taxon>Bacteriovorax</taxon>
    </lineage>
</organism>
<dbReference type="GO" id="GO:0032259">
    <property type="term" value="P:methylation"/>
    <property type="evidence" value="ECO:0007669"/>
    <property type="project" value="UniProtKB-KW"/>
</dbReference>
<dbReference type="GO" id="GO:0008168">
    <property type="term" value="F:methyltransferase activity"/>
    <property type="evidence" value="ECO:0007669"/>
    <property type="project" value="UniProtKB-KW"/>
</dbReference>
<comment type="caution">
    <text evidence="5">The sequence shown here is derived from an EMBL/GenBank/DDBJ whole genome shotgun (WGS) entry which is preliminary data.</text>
</comment>
<evidence type="ECO:0000256" key="1">
    <source>
        <dbReference type="ARBA" id="ARBA00022723"/>
    </source>
</evidence>
<reference evidence="5 6" key="1">
    <citation type="submission" date="2023-11" db="EMBL/GenBank/DDBJ databases">
        <title>A Novel Polar Bacteriovorax (B. antarcticus) Isolated from the Biocrust in Antarctica.</title>
        <authorList>
            <person name="Mun W."/>
            <person name="Choi S.Y."/>
            <person name="Mitchell R.J."/>
        </authorList>
    </citation>
    <scope>NUCLEOTIDE SEQUENCE [LARGE SCALE GENOMIC DNA]</scope>
    <source>
        <strain evidence="5 6">PP10</strain>
    </source>
</reference>
<dbReference type="RefSeq" id="WP_323575581.1">
    <property type="nucleotide sequence ID" value="NZ_JAYGJQ010000001.1"/>
</dbReference>
<dbReference type="InterPro" id="IPR029063">
    <property type="entry name" value="SAM-dependent_MTases_sf"/>
</dbReference>
<dbReference type="Proteomes" id="UP001302274">
    <property type="component" value="Unassembled WGS sequence"/>
</dbReference>
<keyword evidence="1" id="KW-0479">Metal-binding</keyword>
<dbReference type="EMBL" id="JAYGJQ010000001">
    <property type="protein sequence ID" value="MEA9355938.1"/>
    <property type="molecule type" value="Genomic_DNA"/>
</dbReference>
<dbReference type="Gene3D" id="3.40.50.150">
    <property type="entry name" value="Vaccinia Virus protein VP39"/>
    <property type="match status" value="1"/>
</dbReference>
<evidence type="ECO:0000256" key="2">
    <source>
        <dbReference type="ARBA" id="ARBA00022946"/>
    </source>
</evidence>
<evidence type="ECO:0000256" key="4">
    <source>
        <dbReference type="ARBA" id="ARBA00023014"/>
    </source>
</evidence>
<dbReference type="Pfam" id="PF09243">
    <property type="entry name" value="Rsm22"/>
    <property type="match status" value="1"/>
</dbReference>
<evidence type="ECO:0000256" key="3">
    <source>
        <dbReference type="ARBA" id="ARBA00023004"/>
    </source>
</evidence>
<dbReference type="CDD" id="cd02440">
    <property type="entry name" value="AdoMet_MTases"/>
    <property type="match status" value="1"/>
</dbReference>
<accession>A0ABU5VSA9</accession>
<keyword evidence="5" id="KW-0808">Transferase</keyword>
<keyword evidence="2" id="KW-0809">Transit peptide</keyword>
<proteinExistence type="predicted"/>
<name>A0ABU5VSA9_9BACT</name>